<dbReference type="InterPro" id="IPR047262">
    <property type="entry name" value="PRX-like1"/>
</dbReference>
<dbReference type="RefSeq" id="WP_200257842.1">
    <property type="nucleotide sequence ID" value="NZ_NRSH01000050.1"/>
</dbReference>
<dbReference type="SUPFAM" id="SSF52833">
    <property type="entry name" value="Thioredoxin-like"/>
    <property type="match status" value="1"/>
</dbReference>
<dbReference type="CDD" id="cd02969">
    <property type="entry name" value="PRX_like1"/>
    <property type="match status" value="1"/>
</dbReference>
<accession>A0ABS1E495</accession>
<evidence type="ECO:0000313" key="2">
    <source>
        <dbReference type="EMBL" id="MBK1726561.1"/>
    </source>
</evidence>
<evidence type="ECO:0000313" key="3">
    <source>
        <dbReference type="Proteomes" id="UP000738126"/>
    </source>
</evidence>
<organism evidence="2 3">
    <name type="scientific">Halorhodospira neutriphila</name>
    <dbReference type="NCBI Taxonomy" id="168379"/>
    <lineage>
        <taxon>Bacteria</taxon>
        <taxon>Pseudomonadati</taxon>
        <taxon>Pseudomonadota</taxon>
        <taxon>Gammaproteobacteria</taxon>
        <taxon>Chromatiales</taxon>
        <taxon>Ectothiorhodospiraceae</taxon>
        <taxon>Halorhodospira</taxon>
    </lineage>
</organism>
<proteinExistence type="predicted"/>
<comment type="caution">
    <text evidence="2">The sequence shown here is derived from an EMBL/GenBank/DDBJ whole genome shotgun (WGS) entry which is preliminary data.</text>
</comment>
<dbReference type="PANTHER" id="PTHR43640">
    <property type="entry name" value="OS07G0260300 PROTEIN"/>
    <property type="match status" value="1"/>
</dbReference>
<feature type="domain" description="Thioredoxin" evidence="1">
    <location>
        <begin position="9"/>
        <end position="165"/>
    </location>
</feature>
<keyword evidence="3" id="KW-1185">Reference proteome</keyword>
<dbReference type="Proteomes" id="UP000738126">
    <property type="component" value="Unassembled WGS sequence"/>
</dbReference>
<dbReference type="PANTHER" id="PTHR43640:SF1">
    <property type="entry name" value="THIOREDOXIN-DEPENDENT PEROXIREDOXIN"/>
    <property type="match status" value="1"/>
</dbReference>
<dbReference type="Gene3D" id="3.40.30.10">
    <property type="entry name" value="Glutaredoxin"/>
    <property type="match status" value="1"/>
</dbReference>
<dbReference type="EMBL" id="NRSH01000050">
    <property type="protein sequence ID" value="MBK1726561.1"/>
    <property type="molecule type" value="Genomic_DNA"/>
</dbReference>
<dbReference type="InterPro" id="IPR000866">
    <property type="entry name" value="AhpC/TSA"/>
</dbReference>
<protein>
    <submittedName>
        <fullName evidence="2">Thioredoxin family protein</fullName>
    </submittedName>
</protein>
<sequence>MVQTESMMLPLGTPAPDFALPDTEGRTVSLRGDLAGGQGVLVMFICNHCPFVKHLRDELARFGRECQQRGVAVAAISANSPETHPDDGPEQMARERAEAGYTFPYLFDADQSVAKAYRAACTPDFYLFDAGLQLFYRGRFDESTPKNGRPITGTDLRGAVEALLSGGAPPEPQYPSIGCNIKWEPGNEPEYFSGGG</sequence>
<gene>
    <name evidence="2" type="ORF">CKO13_05890</name>
</gene>
<name>A0ABS1E495_9GAMM</name>
<dbReference type="InterPro" id="IPR036249">
    <property type="entry name" value="Thioredoxin-like_sf"/>
</dbReference>
<dbReference type="PROSITE" id="PS51352">
    <property type="entry name" value="THIOREDOXIN_2"/>
    <property type="match status" value="1"/>
</dbReference>
<evidence type="ECO:0000259" key="1">
    <source>
        <dbReference type="PROSITE" id="PS51352"/>
    </source>
</evidence>
<dbReference type="Pfam" id="PF00578">
    <property type="entry name" value="AhpC-TSA"/>
    <property type="match status" value="1"/>
</dbReference>
<dbReference type="InterPro" id="IPR013766">
    <property type="entry name" value="Thioredoxin_domain"/>
</dbReference>
<reference evidence="2 3" key="1">
    <citation type="journal article" date="2020" name="Microorganisms">
        <title>Osmotic Adaptation and Compatible Solute Biosynthesis of Phototrophic Bacteria as Revealed from Genome Analyses.</title>
        <authorList>
            <person name="Imhoff J.F."/>
            <person name="Rahn T."/>
            <person name="Kunzel S."/>
            <person name="Keller A."/>
            <person name="Neulinger S.C."/>
        </authorList>
    </citation>
    <scope>NUCLEOTIDE SEQUENCE [LARGE SCALE GENOMIC DNA]</scope>
    <source>
        <strain evidence="2 3">DSM 15116</strain>
    </source>
</reference>